<keyword evidence="5" id="KW-0547">Nucleotide-binding</keyword>
<dbReference type="Pfam" id="PF07730">
    <property type="entry name" value="HisKA_3"/>
    <property type="match status" value="1"/>
</dbReference>
<dbReference type="RefSeq" id="WP_179817125.1">
    <property type="nucleotide sequence ID" value="NZ_JACBZD010000002.1"/>
</dbReference>
<dbReference type="GO" id="GO:0005524">
    <property type="term" value="F:ATP binding"/>
    <property type="evidence" value="ECO:0007669"/>
    <property type="project" value="UniProtKB-KW"/>
</dbReference>
<feature type="transmembrane region" description="Helical" evidence="10">
    <location>
        <begin position="464"/>
        <end position="485"/>
    </location>
</feature>
<sequence length="613" mass="62758">MNLPSSPPARPRRSRRETATDTLLGLTLAVSALAPPSGPAGGTPPAPGEQFAAVALLVAAVVVSRARPLAALAAVLAAAFAEACGLVTGVPGRGPFGTGLDPFALGVAVFAYRAGRRTERMPPALPGAVAVAVVGATLMGVLGRETGGTDSMLMVVVFCGVLPWLLGRYRRHQQALVAAGWARAEQLEREQRIVADRERLRERSRIAQDMHDSLGHELSLLALRAGALEMTPDLDERHRAVAGELRVGAGRATQRLREIIGVLREDAEPAAPTRPVHEDVTELVERARAWGLAVELRIDDAFGRGPSPAPMVDLAVHRVVQESLTNATKHAPGAAVSVHLERRTGELVVTVTNTAPSPTVRALPLSSGGLGLVGLGERVRLAGGTLRAGPRPGGGFEVVARLPAAAGAVPPGPDGDGAREAPGGTAPAPTPGPADPEADPEAAPGVSESARQLARGSRAVRHRLLAAVVVPLLLAVCTGATVYAYHAHTAAGSTLSAADYARLRIGMTEAEARALLPPLQTAPPAAGAGPPASPGARCSYYRDAMVPFVEDVLGYRLCFADGRLVAKDLLSAAGVATTGPGAHRAWTPAAVTGAGTGAGTWPGSGLGSGETGR</sequence>
<dbReference type="PANTHER" id="PTHR24421:SF10">
    <property type="entry name" value="NITRATE_NITRITE SENSOR PROTEIN NARQ"/>
    <property type="match status" value="1"/>
</dbReference>
<evidence type="ECO:0000256" key="5">
    <source>
        <dbReference type="ARBA" id="ARBA00022741"/>
    </source>
</evidence>
<dbReference type="GO" id="GO:0046983">
    <property type="term" value="F:protein dimerization activity"/>
    <property type="evidence" value="ECO:0007669"/>
    <property type="project" value="InterPro"/>
</dbReference>
<evidence type="ECO:0000256" key="4">
    <source>
        <dbReference type="ARBA" id="ARBA00022679"/>
    </source>
</evidence>
<evidence type="ECO:0000313" key="12">
    <source>
        <dbReference type="EMBL" id="NYI08283.1"/>
    </source>
</evidence>
<dbReference type="InterPro" id="IPR003594">
    <property type="entry name" value="HATPase_dom"/>
</dbReference>
<organism evidence="12 13">
    <name type="scientific">Allostreptomyces psammosilenae</name>
    <dbReference type="NCBI Taxonomy" id="1892865"/>
    <lineage>
        <taxon>Bacteria</taxon>
        <taxon>Bacillati</taxon>
        <taxon>Actinomycetota</taxon>
        <taxon>Actinomycetes</taxon>
        <taxon>Kitasatosporales</taxon>
        <taxon>Streptomycetaceae</taxon>
        <taxon>Allostreptomyces</taxon>
    </lineage>
</organism>
<keyword evidence="8" id="KW-0902">Two-component regulatory system</keyword>
<dbReference type="InterPro" id="IPR050482">
    <property type="entry name" value="Sensor_HK_TwoCompSys"/>
</dbReference>
<evidence type="ECO:0000256" key="8">
    <source>
        <dbReference type="ARBA" id="ARBA00023012"/>
    </source>
</evidence>
<feature type="compositionally biased region" description="Gly residues" evidence="9">
    <location>
        <begin position="594"/>
        <end position="613"/>
    </location>
</feature>
<dbReference type="SUPFAM" id="SSF55874">
    <property type="entry name" value="ATPase domain of HSP90 chaperone/DNA topoisomerase II/histidine kinase"/>
    <property type="match status" value="1"/>
</dbReference>
<feature type="domain" description="Histidine kinase/HSP90-like ATPase" evidence="11">
    <location>
        <begin position="311"/>
        <end position="406"/>
    </location>
</feature>
<name>A0A853A0Y5_9ACTN</name>
<dbReference type="GO" id="GO:0000155">
    <property type="term" value="F:phosphorelay sensor kinase activity"/>
    <property type="evidence" value="ECO:0007669"/>
    <property type="project" value="InterPro"/>
</dbReference>
<keyword evidence="3" id="KW-0597">Phosphoprotein</keyword>
<keyword evidence="10" id="KW-1133">Transmembrane helix</keyword>
<feature type="transmembrane region" description="Helical" evidence="10">
    <location>
        <begin position="148"/>
        <end position="166"/>
    </location>
</feature>
<proteinExistence type="predicted"/>
<feature type="region of interest" description="Disordered" evidence="9">
    <location>
        <begin position="593"/>
        <end position="613"/>
    </location>
</feature>
<keyword evidence="7" id="KW-0067">ATP-binding</keyword>
<dbReference type="SMART" id="SM00387">
    <property type="entry name" value="HATPase_c"/>
    <property type="match status" value="1"/>
</dbReference>
<keyword evidence="6 12" id="KW-0418">Kinase</keyword>
<evidence type="ECO:0000256" key="3">
    <source>
        <dbReference type="ARBA" id="ARBA00022553"/>
    </source>
</evidence>
<keyword evidence="4" id="KW-0808">Transferase</keyword>
<feature type="transmembrane region" description="Helical" evidence="10">
    <location>
        <begin position="124"/>
        <end position="142"/>
    </location>
</feature>
<dbReference type="InterPro" id="IPR011712">
    <property type="entry name" value="Sig_transdc_His_kin_sub3_dim/P"/>
</dbReference>
<protein>
    <recommendedName>
        <fullName evidence="2">histidine kinase</fullName>
        <ecNumber evidence="2">2.7.13.3</ecNumber>
    </recommendedName>
</protein>
<evidence type="ECO:0000256" key="9">
    <source>
        <dbReference type="SAM" id="MobiDB-lite"/>
    </source>
</evidence>
<evidence type="ECO:0000256" key="7">
    <source>
        <dbReference type="ARBA" id="ARBA00022840"/>
    </source>
</evidence>
<dbReference type="CDD" id="cd16917">
    <property type="entry name" value="HATPase_UhpB-NarQ-NarX-like"/>
    <property type="match status" value="1"/>
</dbReference>
<feature type="transmembrane region" description="Helical" evidence="10">
    <location>
        <begin position="71"/>
        <end position="90"/>
    </location>
</feature>
<comment type="catalytic activity">
    <reaction evidence="1">
        <text>ATP + protein L-histidine = ADP + protein N-phospho-L-histidine.</text>
        <dbReference type="EC" id="2.7.13.3"/>
    </reaction>
</comment>
<reference evidence="12 13" key="1">
    <citation type="submission" date="2020-07" db="EMBL/GenBank/DDBJ databases">
        <title>Sequencing the genomes of 1000 actinobacteria strains.</title>
        <authorList>
            <person name="Klenk H.-P."/>
        </authorList>
    </citation>
    <scope>NUCLEOTIDE SEQUENCE [LARGE SCALE GENOMIC DNA]</scope>
    <source>
        <strain evidence="12 13">DSM 42178</strain>
    </source>
</reference>
<dbReference type="Proteomes" id="UP000567795">
    <property type="component" value="Unassembled WGS sequence"/>
</dbReference>
<gene>
    <name evidence="12" type="ORF">FHU37_005312</name>
</gene>
<dbReference type="GO" id="GO:0016020">
    <property type="term" value="C:membrane"/>
    <property type="evidence" value="ECO:0007669"/>
    <property type="project" value="InterPro"/>
</dbReference>
<feature type="transmembrane region" description="Helical" evidence="10">
    <location>
        <begin position="96"/>
        <end position="112"/>
    </location>
</feature>
<dbReference type="Gene3D" id="1.20.5.1930">
    <property type="match status" value="1"/>
</dbReference>
<keyword evidence="13" id="KW-1185">Reference proteome</keyword>
<keyword evidence="10" id="KW-0812">Transmembrane</keyword>
<evidence type="ECO:0000256" key="1">
    <source>
        <dbReference type="ARBA" id="ARBA00000085"/>
    </source>
</evidence>
<dbReference type="Gene3D" id="3.30.565.10">
    <property type="entry name" value="Histidine kinase-like ATPase, C-terminal domain"/>
    <property type="match status" value="1"/>
</dbReference>
<evidence type="ECO:0000256" key="6">
    <source>
        <dbReference type="ARBA" id="ARBA00022777"/>
    </source>
</evidence>
<evidence type="ECO:0000313" key="13">
    <source>
        <dbReference type="Proteomes" id="UP000567795"/>
    </source>
</evidence>
<dbReference type="EC" id="2.7.13.3" evidence="2"/>
<keyword evidence="10" id="KW-0472">Membrane</keyword>
<evidence type="ECO:0000256" key="10">
    <source>
        <dbReference type="SAM" id="Phobius"/>
    </source>
</evidence>
<dbReference type="AlphaFoldDB" id="A0A853A0Y5"/>
<feature type="transmembrane region" description="Helical" evidence="10">
    <location>
        <begin position="50"/>
        <end position="66"/>
    </location>
</feature>
<dbReference type="InterPro" id="IPR036890">
    <property type="entry name" value="HATPase_C_sf"/>
</dbReference>
<accession>A0A853A0Y5</accession>
<dbReference type="EMBL" id="JACBZD010000002">
    <property type="protein sequence ID" value="NYI08283.1"/>
    <property type="molecule type" value="Genomic_DNA"/>
</dbReference>
<evidence type="ECO:0000259" key="11">
    <source>
        <dbReference type="SMART" id="SM00387"/>
    </source>
</evidence>
<feature type="region of interest" description="Disordered" evidence="9">
    <location>
        <begin position="407"/>
        <end position="450"/>
    </location>
</feature>
<evidence type="ECO:0000256" key="2">
    <source>
        <dbReference type="ARBA" id="ARBA00012438"/>
    </source>
</evidence>
<comment type="caution">
    <text evidence="12">The sequence shown here is derived from an EMBL/GenBank/DDBJ whole genome shotgun (WGS) entry which is preliminary data.</text>
</comment>
<dbReference type="PANTHER" id="PTHR24421">
    <property type="entry name" value="NITRATE/NITRITE SENSOR PROTEIN NARX-RELATED"/>
    <property type="match status" value="1"/>
</dbReference>
<dbReference type="Pfam" id="PF02518">
    <property type="entry name" value="HATPase_c"/>
    <property type="match status" value="1"/>
</dbReference>